<name>A0A2L0RXZ9_9PSED</name>
<dbReference type="Proteomes" id="UP000239888">
    <property type="component" value="Chromosome"/>
</dbReference>
<dbReference type="EMBL" id="CP018049">
    <property type="protein sequence ID" value="AUZ46929.1"/>
    <property type="molecule type" value="Genomic_DNA"/>
</dbReference>
<evidence type="ECO:0000313" key="2">
    <source>
        <dbReference type="Proteomes" id="UP000239888"/>
    </source>
</evidence>
<accession>A0A2L0RXZ9</accession>
<gene>
    <name evidence="1" type="ORF">BOP93_15440</name>
</gene>
<organism evidence="1 2">
    <name type="scientific">Pseudomonas orientalis</name>
    <dbReference type="NCBI Taxonomy" id="76758"/>
    <lineage>
        <taxon>Bacteria</taxon>
        <taxon>Pseudomonadati</taxon>
        <taxon>Pseudomonadota</taxon>
        <taxon>Gammaproteobacteria</taxon>
        <taxon>Pseudomonadales</taxon>
        <taxon>Pseudomonadaceae</taxon>
        <taxon>Pseudomonas</taxon>
    </lineage>
</organism>
<protein>
    <submittedName>
        <fullName evidence="1">Uncharacterized protein</fullName>
    </submittedName>
</protein>
<proteinExistence type="predicted"/>
<sequence>MASLDRIGVATVRRQFVDPTHDQLPFLSMGLDALAKQLVGNQVRHFVGHGLLEEVMAVFLVELRVEAQQVFVQMRDTGFLAPQLEADGGAFEASFEKGFGLQETLFDAGIELLGHAVHISRDAQYAAKQGGSESLRRRMVMTDAQSHLFGGFACMPGAQLV</sequence>
<reference evidence="1 2" key="1">
    <citation type="journal article" date="2018" name="Front. Microbiol.">
        <title>Pseudomonas orientalis F9: A Potent Antagonist against Phytopathogens with Phytotoxic Effect in the Apple Flower.</title>
        <authorList>
            <person name="Zengerer V."/>
            <person name="Schmid M."/>
            <person name="Bieri M."/>
            <person name="Muller D.C."/>
            <person name="Remus-Emsermann M.N.P."/>
            <person name="Ahrens C.H."/>
            <person name="Pelludat C."/>
        </authorList>
    </citation>
    <scope>NUCLEOTIDE SEQUENCE [LARGE SCALE GENOMIC DNA]</scope>
    <source>
        <strain evidence="1 2">F9</strain>
    </source>
</reference>
<dbReference type="KEGG" id="poi:BOP93_15440"/>
<dbReference type="AlphaFoldDB" id="A0A2L0RXZ9"/>
<evidence type="ECO:0000313" key="1">
    <source>
        <dbReference type="EMBL" id="AUZ46929.1"/>
    </source>
</evidence>